<feature type="coiled-coil region" evidence="5">
    <location>
        <begin position="936"/>
        <end position="984"/>
    </location>
</feature>
<sequence length="1288" mass="148182">MTTSAERKFINLRKRLDQLGYRQPLAIESLPLVEKLFSDLVHTTESLRNAKLAAGKTEKESRNVDALLEPYKAENARLVRENNELHLGLLKLREEKDRISRELKAYIRKLDHETSDLKFLNNQYVHKVRSLEQDSKAKTERILQLQEKNMQAVVQTPGGKKRSIPFRRQRMQIDELLPPSIGPIPPSVAQPDDPYIADLLQVADDRIQELQKEVAQLKLDLERAQAGIKHLNTQVEERDKEIERLNRALDGGRPNDVISLEAQNISNEKLIAHLNLQIEYLQETNRSLEQRIDGLQQRKKTVSSEVADLSARNQELCQELTEIDQLAQQLEKDKEMVLETADMELQEAKKEIQRQQRELENLEEVIATLRRDMAEGDHVKDRLRDQMLDLQEQNDKMEGLIHFLEDDKKRLQDKVEAMTQADKEMILELERMRARHGICGKDQSPSRLDSFVKSLEEERNYYKQELERYRLLRGRTDKSPTPSPGRGRSPRGRSSWHGKAGADIYNRDGDAELSHALKERDELQSVLLGFEKHMEDIQTRVKLLTAERDQLSSQYQQTQEELRRVQRELESSQLQHRIRDDREQTEAELQRVTAERDALRDRLKVAQSTALTDREQEEIRILDLENTIEMLEREKADLRAQVAVLKESHVAVEKELKTRSAVLLQNVEEATQQRAESSALRLLQEQMEQSLSDVQHRLSVKTNELQAAHKQIDRLEDRIADLSRHGSSQKDEVAALQSTIASLDQEKDALQDAVDQKTESMVLLQEEIHRKEKTLLEVRLTVTDLENSLDQLKATLSSREREIASLRRQLDQSQEELSAVSRDREVALRENRRLQDDLATMTRENQAVHTEMQEALNERDELKLRVHSYISEVARIESMMAAKEQENRDMLERFRTIHTESEDREMKLQQAEGLNNSIRLELLSSDTERRHLRERVSLQDREIQEHLNALQAYEAQVSSLARAMSRLEEEVQAARAEKASVLADLASVRELCVKLDSSKELTIRQLTAKSMELERVTGELEDVRSEAELLKKQLASERLAVRNLETLLSTNRQKEFQTHLSASEKESELKVLKDRLALADSKTAGHAREVSQLRGKVSQLQTEMDVLKRQLTTERFERERAVQEMRRQGLSFSSLRSSSPLSTSLSPRPASPERSILRTPEHSVDKLQSHPCPVGGECSSLAAEQGIQNKNETECFPMRLITHRRPVSWVEPVSDKTVQLLSYSKSSGFLRPLPERAVLSAAVHFSEIKSRHLSGTRETQGSSLKFTVSPANSSPSPAQILATHRHEN</sequence>
<reference evidence="7 8" key="1">
    <citation type="submission" date="2022-01" db="EMBL/GenBank/DDBJ databases">
        <title>A high-quality chromosome-level genome assembly of rohu carp, Labeo rohita.</title>
        <authorList>
            <person name="Arick M.A. II"/>
            <person name="Hsu C.-Y."/>
            <person name="Magbanua Z."/>
            <person name="Pechanova O."/>
            <person name="Grover C."/>
            <person name="Miller E."/>
            <person name="Thrash A."/>
            <person name="Ezzel L."/>
            <person name="Alam S."/>
            <person name="Benzie J."/>
            <person name="Hamilton M."/>
            <person name="Karsi A."/>
            <person name="Lawrence M.L."/>
            <person name="Peterson D.G."/>
        </authorList>
    </citation>
    <scope>NUCLEOTIDE SEQUENCE [LARGE SCALE GENOMIC DNA]</scope>
    <source>
        <strain evidence="8">BAU-BD-2019</strain>
        <tissue evidence="7">Blood</tissue>
    </source>
</reference>
<feature type="region of interest" description="Disordered" evidence="6">
    <location>
        <begin position="1252"/>
        <end position="1288"/>
    </location>
</feature>
<evidence type="ECO:0000313" key="7">
    <source>
        <dbReference type="EMBL" id="KAI2651962.1"/>
    </source>
</evidence>
<accession>A0ABQ8LMS1</accession>
<evidence type="ECO:0000256" key="5">
    <source>
        <dbReference type="SAM" id="Coils"/>
    </source>
</evidence>
<dbReference type="CDD" id="cd22292">
    <property type="entry name" value="cc_Cep135_MBD"/>
    <property type="match status" value="1"/>
</dbReference>
<gene>
    <name evidence="7" type="ORF">H4Q32_014767</name>
</gene>
<feature type="coiled-coil region" evidence="5">
    <location>
        <begin position="698"/>
        <end position="893"/>
    </location>
</feature>
<evidence type="ECO:0000256" key="1">
    <source>
        <dbReference type="ARBA" id="ARBA00004114"/>
    </source>
</evidence>
<feature type="coiled-coil region" evidence="5">
    <location>
        <begin position="89"/>
        <end position="148"/>
    </location>
</feature>
<proteinExistence type="inferred from homology"/>
<evidence type="ECO:0000313" key="8">
    <source>
        <dbReference type="Proteomes" id="UP000830375"/>
    </source>
</evidence>
<comment type="similarity">
    <text evidence="4">Belongs to the CEP135/TSGA10 family.</text>
</comment>
<feature type="coiled-coil region" evidence="5">
    <location>
        <begin position="1013"/>
        <end position="1110"/>
    </location>
</feature>
<dbReference type="PANTHER" id="PTHR20544:SF0">
    <property type="entry name" value="NUCLEOPROTEIN TPR_MLP1 DOMAIN-CONTAINING PROTEIN"/>
    <property type="match status" value="1"/>
</dbReference>
<feature type="coiled-coil region" evidence="5">
    <location>
        <begin position="200"/>
        <end position="421"/>
    </location>
</feature>
<dbReference type="SUPFAM" id="SSF57997">
    <property type="entry name" value="Tropomyosin"/>
    <property type="match status" value="1"/>
</dbReference>
<feature type="compositionally biased region" description="Low complexity" evidence="6">
    <location>
        <begin position="1128"/>
        <end position="1148"/>
    </location>
</feature>
<evidence type="ECO:0000256" key="2">
    <source>
        <dbReference type="ARBA" id="ARBA00022490"/>
    </source>
</evidence>
<evidence type="ECO:0000256" key="4">
    <source>
        <dbReference type="ARBA" id="ARBA00038123"/>
    </source>
</evidence>
<feature type="region of interest" description="Disordered" evidence="6">
    <location>
        <begin position="471"/>
        <end position="503"/>
    </location>
</feature>
<feature type="coiled-coil region" evidence="5">
    <location>
        <begin position="534"/>
        <end position="673"/>
    </location>
</feature>
<evidence type="ECO:0000256" key="3">
    <source>
        <dbReference type="ARBA" id="ARBA00023212"/>
    </source>
</evidence>
<evidence type="ECO:0000256" key="6">
    <source>
        <dbReference type="SAM" id="MobiDB-lite"/>
    </source>
</evidence>
<feature type="compositionally biased region" description="Polar residues" evidence="6">
    <location>
        <begin position="1256"/>
        <end position="1277"/>
    </location>
</feature>
<name>A0ABQ8LMS1_LABRO</name>
<keyword evidence="8" id="KW-1185">Reference proteome</keyword>
<dbReference type="PANTHER" id="PTHR20544">
    <property type="entry name" value="CENTROSOMAL PROTEIN CEP135"/>
    <property type="match status" value="1"/>
</dbReference>
<dbReference type="InterPro" id="IPR051877">
    <property type="entry name" value="Centriole_BasalBody_StrucProt"/>
</dbReference>
<keyword evidence="5" id="KW-0175">Coiled coil</keyword>
<dbReference type="Gene3D" id="1.10.287.1490">
    <property type="match status" value="2"/>
</dbReference>
<feature type="region of interest" description="Disordered" evidence="6">
    <location>
        <begin position="1127"/>
        <end position="1155"/>
    </location>
</feature>
<dbReference type="Proteomes" id="UP000830375">
    <property type="component" value="Unassembled WGS sequence"/>
</dbReference>
<organism evidence="7 8">
    <name type="scientific">Labeo rohita</name>
    <name type="common">Indian major carp</name>
    <name type="synonym">Cyprinus rohita</name>
    <dbReference type="NCBI Taxonomy" id="84645"/>
    <lineage>
        <taxon>Eukaryota</taxon>
        <taxon>Metazoa</taxon>
        <taxon>Chordata</taxon>
        <taxon>Craniata</taxon>
        <taxon>Vertebrata</taxon>
        <taxon>Euteleostomi</taxon>
        <taxon>Actinopterygii</taxon>
        <taxon>Neopterygii</taxon>
        <taxon>Teleostei</taxon>
        <taxon>Ostariophysi</taxon>
        <taxon>Cypriniformes</taxon>
        <taxon>Cyprinidae</taxon>
        <taxon>Labeoninae</taxon>
        <taxon>Labeonini</taxon>
        <taxon>Labeo</taxon>
    </lineage>
</organism>
<comment type="subcellular location">
    <subcellularLocation>
        <location evidence="1">Cytoplasm</location>
        <location evidence="1">Cytoskeleton</location>
        <location evidence="1">Microtubule organizing center</location>
        <location evidence="1">Centrosome</location>
        <location evidence="1">Centriole</location>
    </subcellularLocation>
</comment>
<protein>
    <submittedName>
        <fullName evidence="7">Centrosomal protein of 135 kDa</fullName>
    </submittedName>
</protein>
<comment type="caution">
    <text evidence="7">The sequence shown here is derived from an EMBL/GenBank/DDBJ whole genome shotgun (WGS) entry which is preliminary data.</text>
</comment>
<dbReference type="EMBL" id="JACTAM010000020">
    <property type="protein sequence ID" value="KAI2651962.1"/>
    <property type="molecule type" value="Genomic_DNA"/>
</dbReference>
<keyword evidence="2" id="KW-0963">Cytoplasm</keyword>
<keyword evidence="3" id="KW-0206">Cytoskeleton</keyword>